<dbReference type="InterPro" id="IPR042176">
    <property type="entry name" value="Pantoate_ligase_C"/>
</dbReference>
<comment type="subunit">
    <text evidence="8">Homodimer.</text>
</comment>
<evidence type="ECO:0000256" key="5">
    <source>
        <dbReference type="ARBA" id="ARBA00022741"/>
    </source>
</evidence>
<keyword evidence="5 8" id="KW-0547">Nucleotide-binding</keyword>
<feature type="binding site" evidence="8">
    <location>
        <position position="164"/>
    </location>
    <ligand>
        <name>(R)-pantoate</name>
        <dbReference type="ChEBI" id="CHEBI:15980"/>
    </ligand>
</feature>
<evidence type="ECO:0000256" key="6">
    <source>
        <dbReference type="ARBA" id="ARBA00022840"/>
    </source>
</evidence>
<dbReference type="Proteomes" id="UP000425916">
    <property type="component" value="Chromosome"/>
</dbReference>
<dbReference type="PANTHER" id="PTHR21299">
    <property type="entry name" value="CYTIDYLATE KINASE/PANTOATE-BETA-ALANINE LIGASE"/>
    <property type="match status" value="1"/>
</dbReference>
<dbReference type="GO" id="GO:0004592">
    <property type="term" value="F:pantoate-beta-alanine ligase activity"/>
    <property type="evidence" value="ECO:0007669"/>
    <property type="project" value="UniProtKB-UniRule"/>
</dbReference>
<feature type="binding site" evidence="8">
    <location>
        <position position="187"/>
    </location>
    <ligand>
        <name>ATP</name>
        <dbReference type="ChEBI" id="CHEBI:30616"/>
    </ligand>
</feature>
<dbReference type="GO" id="GO:0005524">
    <property type="term" value="F:ATP binding"/>
    <property type="evidence" value="ECO:0007669"/>
    <property type="project" value="UniProtKB-KW"/>
</dbReference>
<dbReference type="InterPro" id="IPR014729">
    <property type="entry name" value="Rossmann-like_a/b/a_fold"/>
</dbReference>
<dbReference type="FunFam" id="3.30.1300.10:FF:000001">
    <property type="entry name" value="Pantothenate synthetase"/>
    <property type="match status" value="1"/>
</dbReference>
<dbReference type="AlphaFoldDB" id="A0A6I5ZRE2"/>
<dbReference type="GO" id="GO:0015940">
    <property type="term" value="P:pantothenate biosynthetic process"/>
    <property type="evidence" value="ECO:0007669"/>
    <property type="project" value="UniProtKB-UniRule"/>
</dbReference>
<evidence type="ECO:0000256" key="1">
    <source>
        <dbReference type="ARBA" id="ARBA00004990"/>
    </source>
</evidence>
<protein>
    <recommendedName>
        <fullName evidence="8">Pantothenate synthetase</fullName>
        <shortName evidence="8">PS</shortName>
        <ecNumber evidence="8">6.3.2.1</ecNumber>
    </recommendedName>
    <alternativeName>
        <fullName evidence="8">Pantoate--beta-alanine ligase</fullName>
    </alternativeName>
    <alternativeName>
        <fullName evidence="8">Pantoate-activating enzyme</fullName>
    </alternativeName>
</protein>
<comment type="subcellular location">
    <subcellularLocation>
        <location evidence="8">Cytoplasm</location>
    </subcellularLocation>
</comment>
<sequence length="312" mass="34178">MIEPQAKEMTGVELLTTIAATRKFVAAARQQGKSIGLVPTMGYLHEGHLTLARTAREQDDVVMMSIFVNPTQFGPGEDLERYPRDLERDRKLAAGAGVDAIFAPAVAEMYPPGYATYVQVEGLTEVLCGASRPGHFRGVATVVSKLLNIVQPDRAYFGLKDYQQAVVIKRLVRDLNFPVDIITVPTVREPDGLAMSSRNKYLAPDQRRSALALYRALNLGAELIRSGERRAAVVREAMAGEILARPGTRIDYVAVNDAETLAPLEEIKGRVLLALAVWVGNTRLIDNLTLEVKDDVAHHDEKQAAPGNCHRG</sequence>
<dbReference type="NCBIfam" id="TIGR00018">
    <property type="entry name" value="panC"/>
    <property type="match status" value="1"/>
</dbReference>
<dbReference type="EC" id="6.3.2.1" evidence="8"/>
<feature type="active site" description="Proton donor" evidence="8">
    <location>
        <position position="48"/>
    </location>
</feature>
<feature type="binding site" evidence="8">
    <location>
        <begin position="41"/>
        <end position="48"/>
    </location>
    <ligand>
        <name>ATP</name>
        <dbReference type="ChEBI" id="CHEBI:30616"/>
    </ligand>
</feature>
<evidence type="ECO:0000256" key="7">
    <source>
        <dbReference type="ARBA" id="ARBA00048258"/>
    </source>
</evidence>
<keyword evidence="8" id="KW-0963">Cytoplasm</keyword>
<gene>
    <name evidence="8 9" type="primary">panC</name>
    <name evidence="9" type="ORF">MGLY_14950</name>
</gene>
<feature type="binding site" evidence="8">
    <location>
        <position position="72"/>
    </location>
    <ligand>
        <name>beta-alanine</name>
        <dbReference type="ChEBI" id="CHEBI:57966"/>
    </ligand>
</feature>
<organism evidence="9 10">
    <name type="scientific">Neomoorella glycerini</name>
    <dbReference type="NCBI Taxonomy" id="55779"/>
    <lineage>
        <taxon>Bacteria</taxon>
        <taxon>Bacillati</taxon>
        <taxon>Bacillota</taxon>
        <taxon>Clostridia</taxon>
        <taxon>Neomoorellales</taxon>
        <taxon>Neomoorellaceae</taxon>
        <taxon>Neomoorella</taxon>
    </lineage>
</organism>
<comment type="similarity">
    <text evidence="2 8">Belongs to the pantothenate synthetase family.</text>
</comment>
<feature type="binding site" evidence="8">
    <location>
        <position position="72"/>
    </location>
    <ligand>
        <name>(R)-pantoate</name>
        <dbReference type="ChEBI" id="CHEBI:15980"/>
    </ligand>
</feature>
<dbReference type="CDD" id="cd00560">
    <property type="entry name" value="PanC"/>
    <property type="match status" value="1"/>
</dbReference>
<dbReference type="Pfam" id="PF02569">
    <property type="entry name" value="Pantoate_ligase"/>
    <property type="match status" value="1"/>
</dbReference>
<accession>A0A6I5ZRE2</accession>
<feature type="binding site" evidence="8">
    <location>
        <begin position="195"/>
        <end position="198"/>
    </location>
    <ligand>
        <name>ATP</name>
        <dbReference type="ChEBI" id="CHEBI:30616"/>
    </ligand>
</feature>
<dbReference type="Gene3D" id="3.40.50.620">
    <property type="entry name" value="HUPs"/>
    <property type="match status" value="1"/>
</dbReference>
<keyword evidence="6 8" id="KW-0067">ATP-binding</keyword>
<evidence type="ECO:0000256" key="2">
    <source>
        <dbReference type="ARBA" id="ARBA00009256"/>
    </source>
</evidence>
<feature type="binding site" evidence="8">
    <location>
        <begin position="158"/>
        <end position="161"/>
    </location>
    <ligand>
        <name>ATP</name>
        <dbReference type="ChEBI" id="CHEBI:30616"/>
    </ligand>
</feature>
<comment type="function">
    <text evidence="8">Catalyzes the condensation of pantoate with beta-alanine in an ATP-dependent reaction via a pantoyl-adenylate intermediate.</text>
</comment>
<dbReference type="EMBL" id="CP046244">
    <property type="protein sequence ID" value="QGP92137.1"/>
    <property type="molecule type" value="Genomic_DNA"/>
</dbReference>
<evidence type="ECO:0000313" key="10">
    <source>
        <dbReference type="Proteomes" id="UP000425916"/>
    </source>
</evidence>
<dbReference type="SUPFAM" id="SSF52374">
    <property type="entry name" value="Nucleotidylyl transferase"/>
    <property type="match status" value="1"/>
</dbReference>
<comment type="pathway">
    <text evidence="1 8">Cofactor biosynthesis; (R)-pantothenate biosynthesis; (R)-pantothenate from (R)-pantoate and beta-alanine: step 1/1.</text>
</comment>
<dbReference type="GO" id="GO:0005829">
    <property type="term" value="C:cytosol"/>
    <property type="evidence" value="ECO:0007669"/>
    <property type="project" value="TreeGrafter"/>
</dbReference>
<keyword evidence="3 8" id="KW-0436">Ligase</keyword>
<evidence type="ECO:0000256" key="3">
    <source>
        <dbReference type="ARBA" id="ARBA00022598"/>
    </source>
</evidence>
<evidence type="ECO:0000256" key="8">
    <source>
        <dbReference type="HAMAP-Rule" id="MF_00158"/>
    </source>
</evidence>
<evidence type="ECO:0000313" key="9">
    <source>
        <dbReference type="EMBL" id="QGP92137.1"/>
    </source>
</evidence>
<evidence type="ECO:0000256" key="4">
    <source>
        <dbReference type="ARBA" id="ARBA00022655"/>
    </source>
</evidence>
<dbReference type="InterPro" id="IPR003721">
    <property type="entry name" value="Pantoate_ligase"/>
</dbReference>
<reference evidence="9 10" key="1">
    <citation type="submission" date="2019-11" db="EMBL/GenBank/DDBJ databases">
        <title>Genome sequence of Moorella glycerini DSM11254.</title>
        <authorList>
            <person name="Poehlein A."/>
            <person name="Boeer T."/>
            <person name="Daniel R."/>
        </authorList>
    </citation>
    <scope>NUCLEOTIDE SEQUENCE [LARGE SCALE GENOMIC DNA]</scope>
    <source>
        <strain evidence="9 10">DSM 11254</strain>
    </source>
</reference>
<dbReference type="UniPathway" id="UPA00028">
    <property type="reaction ID" value="UER00005"/>
</dbReference>
<proteinExistence type="inferred from homology"/>
<comment type="catalytic activity">
    <reaction evidence="7 8">
        <text>(R)-pantoate + beta-alanine + ATP = (R)-pantothenate + AMP + diphosphate + H(+)</text>
        <dbReference type="Rhea" id="RHEA:10912"/>
        <dbReference type="ChEBI" id="CHEBI:15378"/>
        <dbReference type="ChEBI" id="CHEBI:15980"/>
        <dbReference type="ChEBI" id="CHEBI:29032"/>
        <dbReference type="ChEBI" id="CHEBI:30616"/>
        <dbReference type="ChEBI" id="CHEBI:33019"/>
        <dbReference type="ChEBI" id="CHEBI:57966"/>
        <dbReference type="ChEBI" id="CHEBI:456215"/>
        <dbReference type="EC" id="6.3.2.1"/>
    </reaction>
</comment>
<dbReference type="HAMAP" id="MF_00158">
    <property type="entry name" value="PanC"/>
    <property type="match status" value="1"/>
</dbReference>
<keyword evidence="10" id="KW-1185">Reference proteome</keyword>
<comment type="miscellaneous">
    <text evidence="8">The reaction proceeds by a bi uni uni bi ping pong mechanism.</text>
</comment>
<keyword evidence="4 8" id="KW-0566">Pantothenate biosynthesis</keyword>
<dbReference type="PANTHER" id="PTHR21299:SF1">
    <property type="entry name" value="PANTOATE--BETA-ALANINE LIGASE"/>
    <property type="match status" value="1"/>
</dbReference>
<dbReference type="FunFam" id="3.40.50.620:FF:000013">
    <property type="entry name" value="Pantothenate synthetase"/>
    <property type="match status" value="1"/>
</dbReference>
<dbReference type="Gene3D" id="3.30.1300.10">
    <property type="entry name" value="Pantoate-beta-alanine ligase, C-terminal domain"/>
    <property type="match status" value="1"/>
</dbReference>
<name>A0A6I5ZRE2_9FIRM</name>